<protein>
    <submittedName>
        <fullName evidence="3">Putative lipoprotein transmembrane</fullName>
    </submittedName>
</protein>
<dbReference type="InterPro" id="IPR036298">
    <property type="entry name" value="Chalcone_isomerase_sf"/>
</dbReference>
<comment type="caution">
    <text evidence="3">The sequence shown here is derived from an EMBL/GenBank/DDBJ whole genome shotgun (WGS) entry which is preliminary data.</text>
</comment>
<dbReference type="InterPro" id="IPR016087">
    <property type="entry name" value="Chalcone_isomerase"/>
</dbReference>
<organism evidence="3 4">
    <name type="scientific">Candidatus Gallionella acididurans</name>
    <dbReference type="NCBI Taxonomy" id="1796491"/>
    <lineage>
        <taxon>Bacteria</taxon>
        <taxon>Pseudomonadati</taxon>
        <taxon>Pseudomonadota</taxon>
        <taxon>Betaproteobacteria</taxon>
        <taxon>Nitrosomonadales</taxon>
        <taxon>Gallionellaceae</taxon>
        <taxon>Gallionella</taxon>
    </lineage>
</organism>
<gene>
    <name evidence="3" type="ORF">AWT59_0805</name>
</gene>
<evidence type="ECO:0000313" key="3">
    <source>
        <dbReference type="EMBL" id="KXS33049.1"/>
    </source>
</evidence>
<dbReference type="PANTHER" id="PTHR47698">
    <property type="entry name" value="FATTY-ACID-BINDING PROTEIN 3, CHLOROPLASTIC"/>
    <property type="match status" value="1"/>
</dbReference>
<evidence type="ECO:0000259" key="2">
    <source>
        <dbReference type="Pfam" id="PF16036"/>
    </source>
</evidence>
<dbReference type="SUPFAM" id="SSF54626">
    <property type="entry name" value="Chalcone isomerase"/>
    <property type="match status" value="1"/>
</dbReference>
<dbReference type="InterPro" id="IPR016088">
    <property type="entry name" value="Chalcone_isomerase_3-sand"/>
</dbReference>
<feature type="chain" id="PRO_5007483999" evidence="1">
    <location>
        <begin position="22"/>
        <end position="189"/>
    </location>
</feature>
<feature type="domain" description="Chalcone isomerase" evidence="2">
    <location>
        <begin position="21"/>
        <end position="188"/>
    </location>
</feature>
<keyword evidence="3" id="KW-0472">Membrane</keyword>
<dbReference type="Pfam" id="PF16036">
    <property type="entry name" value="Chalcone_3"/>
    <property type="match status" value="1"/>
</dbReference>
<keyword evidence="1" id="KW-0732">Signal</keyword>
<feature type="signal peptide" evidence="1">
    <location>
        <begin position="1"/>
        <end position="21"/>
    </location>
</feature>
<keyword evidence="3" id="KW-0812">Transmembrane</keyword>
<dbReference type="AlphaFoldDB" id="A0A139BVP4"/>
<reference evidence="3 4" key="1">
    <citation type="submission" date="2016-02" db="EMBL/GenBank/DDBJ databases">
        <authorList>
            <person name="Wen L."/>
            <person name="He K."/>
            <person name="Yang H."/>
        </authorList>
    </citation>
    <scope>NUCLEOTIDE SEQUENCE [LARGE SCALE GENOMIC DNA]</scope>
    <source>
        <strain evidence="3">ShG14-8</strain>
    </source>
</reference>
<proteinExistence type="predicted"/>
<sequence>MKMKKILLLVCCVLLSWNAGAMEVSGVKLADSIHLGSRDLVLNGAGLRTKFFFRVYVAALYLGEKTHVAEVALDQPGEKRIELHILRELSYDEMLNAFSEAMTANHTPAEMQALEPQLRELTAIFHAVGEVREGDVVALDYLPERGTRFIVNGALKGNIPGEVFNRALFKIWLGDKPAQPDLKQKMLGL</sequence>
<evidence type="ECO:0000313" key="4">
    <source>
        <dbReference type="Proteomes" id="UP000070578"/>
    </source>
</evidence>
<name>A0A139BVP4_9PROT</name>
<evidence type="ECO:0000256" key="1">
    <source>
        <dbReference type="SAM" id="SignalP"/>
    </source>
</evidence>
<dbReference type="GO" id="GO:0016872">
    <property type="term" value="F:intramolecular lyase activity"/>
    <property type="evidence" value="ECO:0007669"/>
    <property type="project" value="InterPro"/>
</dbReference>
<accession>A0A139BVP4</accession>
<dbReference type="Gene3D" id="3.50.70.10">
    <property type="match status" value="1"/>
</dbReference>
<dbReference type="EMBL" id="LSLI01000012">
    <property type="protein sequence ID" value="KXS33049.1"/>
    <property type="molecule type" value="Genomic_DNA"/>
</dbReference>
<reference evidence="3 4" key="2">
    <citation type="submission" date="2016-03" db="EMBL/GenBank/DDBJ databases">
        <title>New uncultured bacterium of the family Gallionellaceae from acid mine drainage: description and reconstruction of genome based on metagenomic analysis of microbial community.</title>
        <authorList>
            <person name="Kadnikov V."/>
            <person name="Ivasenko D."/>
            <person name="Beletsky A."/>
            <person name="Mardanov A."/>
            <person name="Danilova E."/>
            <person name="Pimenov N."/>
            <person name="Karnachuk O."/>
            <person name="Ravin N."/>
        </authorList>
    </citation>
    <scope>NUCLEOTIDE SEQUENCE [LARGE SCALE GENOMIC DNA]</scope>
    <source>
        <strain evidence="3">ShG14-8</strain>
    </source>
</reference>
<dbReference type="Proteomes" id="UP000070578">
    <property type="component" value="Unassembled WGS sequence"/>
</dbReference>
<keyword evidence="3" id="KW-0449">Lipoprotein</keyword>
<dbReference type="PANTHER" id="PTHR47698:SF2">
    <property type="entry name" value="FATTY-ACID-BINDING PROTEIN 3, CHLOROPLASTIC"/>
    <property type="match status" value="1"/>
</dbReference>